<sequence>MRIVLSGSHAVGKTSLLNLLDIPGHKKIPEMPRQVIYEWQQLPHEMTPERFLEFQLELSKRQAVAERGGNFVADRGLYDFMAYVRDLSDENIVQETNEHILQLIDGYDYIFYIPIEFQLAVDDVRKNSSEYQKEIDRRLLQIYQDLNVPYIIISGSIEDRLAQIYRAIKLT</sequence>
<reference evidence="2 3" key="1">
    <citation type="journal article" date="2015" name="Nature">
        <title>rRNA introns, odd ribosomes, and small enigmatic genomes across a large radiation of phyla.</title>
        <authorList>
            <person name="Brown C.T."/>
            <person name="Hug L.A."/>
            <person name="Thomas B.C."/>
            <person name="Sharon I."/>
            <person name="Castelle C.J."/>
            <person name="Singh A."/>
            <person name="Wilkins M.J."/>
            <person name="Williams K.H."/>
            <person name="Banfield J.F."/>
        </authorList>
    </citation>
    <scope>NUCLEOTIDE SEQUENCE [LARGE SCALE GENOMIC DNA]</scope>
</reference>
<organism evidence="2 3">
    <name type="scientific">Candidatus Falkowbacteria bacterium GW2011_GWA2_39_24</name>
    <dbReference type="NCBI Taxonomy" id="1618634"/>
    <lineage>
        <taxon>Bacteria</taxon>
        <taxon>Candidatus Falkowiibacteriota</taxon>
    </lineage>
</organism>
<comment type="caution">
    <text evidence="2">The sequence shown here is derived from an EMBL/GenBank/DDBJ whole genome shotgun (WGS) entry which is preliminary data.</text>
</comment>
<dbReference type="AlphaFoldDB" id="A0A0G0QUP1"/>
<evidence type="ECO:0000259" key="1">
    <source>
        <dbReference type="Pfam" id="PF13521"/>
    </source>
</evidence>
<dbReference type="Proteomes" id="UP000034048">
    <property type="component" value="Unassembled WGS sequence"/>
</dbReference>
<name>A0A0G0QUP1_9BACT</name>
<proteinExistence type="predicted"/>
<evidence type="ECO:0000313" key="3">
    <source>
        <dbReference type="Proteomes" id="UP000034048"/>
    </source>
</evidence>
<dbReference type="InterPro" id="IPR027417">
    <property type="entry name" value="P-loop_NTPase"/>
</dbReference>
<gene>
    <name evidence="2" type="ORF">UT42_C0034G0001</name>
</gene>
<accession>A0A0G0QUP1</accession>
<dbReference type="Gene3D" id="3.40.50.300">
    <property type="entry name" value="P-loop containing nucleotide triphosphate hydrolases"/>
    <property type="match status" value="1"/>
</dbReference>
<dbReference type="EMBL" id="LBWS01000034">
    <property type="protein sequence ID" value="KKR14055.1"/>
    <property type="molecule type" value="Genomic_DNA"/>
</dbReference>
<dbReference type="SUPFAM" id="SSF52540">
    <property type="entry name" value="P-loop containing nucleoside triphosphate hydrolases"/>
    <property type="match status" value="1"/>
</dbReference>
<protein>
    <submittedName>
        <fullName evidence="2">Atp/GTP-binding protein, mmyx</fullName>
    </submittedName>
</protein>
<evidence type="ECO:0000313" key="2">
    <source>
        <dbReference type="EMBL" id="KKR14055.1"/>
    </source>
</evidence>
<feature type="domain" description="NadR/Ttd14 AAA" evidence="1">
    <location>
        <begin position="2"/>
        <end position="160"/>
    </location>
</feature>
<dbReference type="Pfam" id="PF13521">
    <property type="entry name" value="AAA_28"/>
    <property type="match status" value="1"/>
</dbReference>
<dbReference type="InterPro" id="IPR038727">
    <property type="entry name" value="NadR/Ttd14_AAA_dom"/>
</dbReference>